<sequence length="144" mass="16833">MARNKYANSDHLADFETLWTIFLDMVRQYSTRIIAFADALDECTTQRQAFLDALRSLPEDIDIRFCVTSRNYPNIDRAFTDLNSLKFQKVGMTPEDDITKYLQASVDKHEELHSYRKDILEKVPRHGTGIFRYAVRNLNVFCSD</sequence>
<gene>
    <name evidence="3" type="ORF">FN846DRAFT_889164</name>
</gene>
<keyword evidence="4" id="KW-1185">Reference proteome</keyword>
<evidence type="ECO:0000313" key="3">
    <source>
        <dbReference type="EMBL" id="KAA8909080.1"/>
    </source>
</evidence>
<dbReference type="EMBL" id="VXIS01000061">
    <property type="protein sequence ID" value="KAA8909080.1"/>
    <property type="molecule type" value="Genomic_DNA"/>
</dbReference>
<feature type="domain" description="Nephrocystin 3-like N-terminal" evidence="2">
    <location>
        <begin position="11"/>
        <end position="70"/>
    </location>
</feature>
<comment type="caution">
    <text evidence="3">The sequence shown here is derived from an EMBL/GenBank/DDBJ whole genome shotgun (WGS) entry which is preliminary data.</text>
</comment>
<organism evidence="3 4">
    <name type="scientific">Sphaerosporella brunnea</name>
    <dbReference type="NCBI Taxonomy" id="1250544"/>
    <lineage>
        <taxon>Eukaryota</taxon>
        <taxon>Fungi</taxon>
        <taxon>Dikarya</taxon>
        <taxon>Ascomycota</taxon>
        <taxon>Pezizomycotina</taxon>
        <taxon>Pezizomycetes</taxon>
        <taxon>Pezizales</taxon>
        <taxon>Pyronemataceae</taxon>
        <taxon>Sphaerosporella</taxon>
    </lineage>
</organism>
<evidence type="ECO:0000256" key="1">
    <source>
        <dbReference type="ARBA" id="ARBA00022737"/>
    </source>
</evidence>
<accession>A0A5J5F045</accession>
<dbReference type="InterPro" id="IPR056884">
    <property type="entry name" value="NPHP3-like_N"/>
</dbReference>
<proteinExistence type="predicted"/>
<dbReference type="AlphaFoldDB" id="A0A5J5F045"/>
<dbReference type="PANTHER" id="PTHR10039">
    <property type="entry name" value="AMELOGENIN"/>
    <property type="match status" value="1"/>
</dbReference>
<dbReference type="PANTHER" id="PTHR10039:SF16">
    <property type="entry name" value="GPI INOSITOL-DEACYLASE"/>
    <property type="match status" value="1"/>
</dbReference>
<dbReference type="InParanoid" id="A0A5J5F045"/>
<reference evidence="3 4" key="1">
    <citation type="submission" date="2019-09" db="EMBL/GenBank/DDBJ databases">
        <title>Draft genome of the ectomycorrhizal ascomycete Sphaerosporella brunnea.</title>
        <authorList>
            <consortium name="DOE Joint Genome Institute"/>
            <person name="Benucci G.M."/>
            <person name="Marozzi G."/>
            <person name="Antonielli L."/>
            <person name="Sanchez S."/>
            <person name="Marco P."/>
            <person name="Wang X."/>
            <person name="Falini L.B."/>
            <person name="Barry K."/>
            <person name="Haridas S."/>
            <person name="Lipzen A."/>
            <person name="Labutti K."/>
            <person name="Grigoriev I.V."/>
            <person name="Murat C."/>
            <person name="Martin F."/>
            <person name="Albertini E."/>
            <person name="Donnini D."/>
            <person name="Bonito G."/>
        </authorList>
    </citation>
    <scope>NUCLEOTIDE SEQUENCE [LARGE SCALE GENOMIC DNA]</scope>
    <source>
        <strain evidence="3 4">Sb_GMNB300</strain>
    </source>
</reference>
<dbReference type="Pfam" id="PF24883">
    <property type="entry name" value="NPHP3_N"/>
    <property type="match status" value="1"/>
</dbReference>
<keyword evidence="1" id="KW-0677">Repeat</keyword>
<evidence type="ECO:0000259" key="2">
    <source>
        <dbReference type="Pfam" id="PF24883"/>
    </source>
</evidence>
<protein>
    <recommendedName>
        <fullName evidence="2">Nephrocystin 3-like N-terminal domain-containing protein</fullName>
    </recommendedName>
</protein>
<dbReference type="Proteomes" id="UP000326924">
    <property type="component" value="Unassembled WGS sequence"/>
</dbReference>
<evidence type="ECO:0000313" key="4">
    <source>
        <dbReference type="Proteomes" id="UP000326924"/>
    </source>
</evidence>
<name>A0A5J5F045_9PEZI</name>